<dbReference type="EMBL" id="JANFQO010000013">
    <property type="protein sequence ID" value="MCQ4165946.1"/>
    <property type="molecule type" value="Genomic_DNA"/>
</dbReference>
<keyword evidence="2" id="KW-1003">Cell membrane</keyword>
<feature type="domain" description="RDD" evidence="8">
    <location>
        <begin position="209"/>
        <end position="337"/>
    </location>
</feature>
<keyword evidence="5 7" id="KW-0472">Membrane</keyword>
<comment type="caution">
    <text evidence="9">The sequence shown here is derived from an EMBL/GenBank/DDBJ whole genome shotgun (WGS) entry which is preliminary data.</text>
</comment>
<comment type="subcellular location">
    <subcellularLocation>
        <location evidence="1">Cell membrane</location>
        <topology evidence="1">Multi-pass membrane protein</topology>
    </subcellularLocation>
</comment>
<organism evidence="9 10">
    <name type="scientific">Tahibacter harae</name>
    <dbReference type="NCBI Taxonomy" id="2963937"/>
    <lineage>
        <taxon>Bacteria</taxon>
        <taxon>Pseudomonadati</taxon>
        <taxon>Pseudomonadota</taxon>
        <taxon>Gammaproteobacteria</taxon>
        <taxon>Lysobacterales</taxon>
        <taxon>Rhodanobacteraceae</taxon>
        <taxon>Tahibacter</taxon>
    </lineage>
</organism>
<gene>
    <name evidence="9" type="ORF">NM961_14590</name>
</gene>
<evidence type="ECO:0000313" key="10">
    <source>
        <dbReference type="Proteomes" id="UP001165498"/>
    </source>
</evidence>
<sequence length="389" mass="41500">MENTKHALVLTGIVLPGHAAESVWPALASYFRMEPDKVSAQLVPRAPVTLKESDDLGKLQGLQDGLRGIGAESEIHVLDERGSLFAVVGGKPRGPVPHAFIERKVATGDWSGNVEVAKVGENNWGPFSRLSPPPAAAVPPPPPAPPAFRAEPPPGAYQPIEPRAAAAPPVLTAAEEYSPYANPTEYSDPVNSGEILSDEPLPAGEAIHAGFWRRTSAYLIDSFLIGIANFIVSFILGFAGAMTGSAEVALGVNLLASLVGIVIGWLYFAKLEAGDAQATLGKRAMQLKVVNEFGNRISFARATGRHFGKILSGIILGIGFFMVGFTERKQGLHDMLASTFVVFDTVQPGQPLPTDRSPMPWYGWLINIVCLSLPPLFFLAAMAFVAAMR</sequence>
<dbReference type="InterPro" id="IPR051791">
    <property type="entry name" value="Pra-immunoreactive"/>
</dbReference>
<proteinExistence type="predicted"/>
<feature type="transmembrane region" description="Helical" evidence="7">
    <location>
        <begin position="306"/>
        <end position="325"/>
    </location>
</feature>
<dbReference type="InterPro" id="IPR010432">
    <property type="entry name" value="RDD"/>
</dbReference>
<dbReference type="PANTHER" id="PTHR36115">
    <property type="entry name" value="PROLINE-RICH ANTIGEN HOMOLOG-RELATED"/>
    <property type="match status" value="1"/>
</dbReference>
<accession>A0ABT1QUH8</accession>
<feature type="transmembrane region" description="Helical" evidence="7">
    <location>
        <begin position="361"/>
        <end position="387"/>
    </location>
</feature>
<evidence type="ECO:0000313" key="9">
    <source>
        <dbReference type="EMBL" id="MCQ4165946.1"/>
    </source>
</evidence>
<evidence type="ECO:0000256" key="2">
    <source>
        <dbReference type="ARBA" id="ARBA00022475"/>
    </source>
</evidence>
<evidence type="ECO:0000256" key="4">
    <source>
        <dbReference type="ARBA" id="ARBA00022989"/>
    </source>
</evidence>
<evidence type="ECO:0000256" key="1">
    <source>
        <dbReference type="ARBA" id="ARBA00004651"/>
    </source>
</evidence>
<protein>
    <submittedName>
        <fullName evidence="9">RDD family protein</fullName>
    </submittedName>
</protein>
<dbReference type="Pfam" id="PF06271">
    <property type="entry name" value="RDD"/>
    <property type="match status" value="1"/>
</dbReference>
<feature type="transmembrane region" description="Helical" evidence="7">
    <location>
        <begin position="248"/>
        <end position="268"/>
    </location>
</feature>
<evidence type="ECO:0000259" key="8">
    <source>
        <dbReference type="Pfam" id="PF06271"/>
    </source>
</evidence>
<keyword evidence="4 7" id="KW-1133">Transmembrane helix</keyword>
<dbReference type="Proteomes" id="UP001165498">
    <property type="component" value="Unassembled WGS sequence"/>
</dbReference>
<dbReference type="RefSeq" id="WP_255915134.1">
    <property type="nucleotide sequence ID" value="NZ_JANFQO010000013.1"/>
</dbReference>
<evidence type="ECO:0000256" key="3">
    <source>
        <dbReference type="ARBA" id="ARBA00022692"/>
    </source>
</evidence>
<feature type="region of interest" description="Disordered" evidence="6">
    <location>
        <begin position="132"/>
        <end position="153"/>
    </location>
</feature>
<dbReference type="PANTHER" id="PTHR36115:SF9">
    <property type="entry name" value="LMO1584 PROTEIN"/>
    <property type="match status" value="1"/>
</dbReference>
<evidence type="ECO:0000256" key="5">
    <source>
        <dbReference type="ARBA" id="ARBA00023136"/>
    </source>
</evidence>
<keyword evidence="3 7" id="KW-0812">Transmembrane</keyword>
<evidence type="ECO:0000256" key="6">
    <source>
        <dbReference type="SAM" id="MobiDB-lite"/>
    </source>
</evidence>
<evidence type="ECO:0000256" key="7">
    <source>
        <dbReference type="SAM" id="Phobius"/>
    </source>
</evidence>
<name>A0ABT1QUH8_9GAMM</name>
<reference evidence="9" key="1">
    <citation type="submission" date="2022-07" db="EMBL/GenBank/DDBJ databases">
        <title>Tahibacter sp., a new gammaproteobacterium isolated from the silt sample collected at pig farm.</title>
        <authorList>
            <person name="Chen H."/>
        </authorList>
    </citation>
    <scope>NUCLEOTIDE SEQUENCE</scope>
    <source>
        <strain evidence="9">P2K</strain>
    </source>
</reference>
<keyword evidence="10" id="KW-1185">Reference proteome</keyword>
<feature type="transmembrane region" description="Helical" evidence="7">
    <location>
        <begin position="223"/>
        <end position="242"/>
    </location>
</feature>